<accession>A0AAI9WWG9</accession>
<dbReference type="GeneID" id="73381815"/>
<sequence>MSKRQIESDSDINVSSTDDESDTESMQGKKTGDEEEDAEMEDTVNVDFDFFDLNPEVDFHATKNFIRQLFGDDHGEFDISGIANLILEKGSVGTSIKTEGETSDPFALLSVINLGDNLSNPSLKKLVEYVLNKTKSNMELNLTLKKLLKNDAGSDEDEKRARVGLIVSERLINMPVEVVPPMYKMLLEEMQNANKKDDAFAKSYDFDYFLIISKVYQLVDAVEKIDDEETSGKKRKTMVGGPKQVEMDYFHLEDPILEDNAVSKGIFDYNNKNKQETDSRRVFTEYGIDPKLSIILIKKEKLEKSVKEMEKQFPAPA</sequence>
<dbReference type="GO" id="GO:0005634">
    <property type="term" value="C:nucleus"/>
    <property type="evidence" value="ECO:0007669"/>
    <property type="project" value="UniProtKB-SubCell"/>
</dbReference>
<feature type="region of interest" description="Disordered" evidence="4">
    <location>
        <begin position="1"/>
        <end position="40"/>
    </location>
</feature>
<comment type="caution">
    <text evidence="5">The sequence shown here is derived from an EMBL/GenBank/DDBJ whole genome shotgun (WGS) entry which is preliminary data.</text>
</comment>
<evidence type="ECO:0000256" key="1">
    <source>
        <dbReference type="ARBA" id="ARBA00006781"/>
    </source>
</evidence>
<evidence type="ECO:0000256" key="3">
    <source>
        <dbReference type="PIRNR" id="PIRNR028983"/>
    </source>
</evidence>
<dbReference type="AlphaFoldDB" id="A0AAI9WWG9"/>
<dbReference type="Proteomes" id="UP001202479">
    <property type="component" value="Unassembled WGS sequence"/>
</dbReference>
<keyword evidence="3" id="KW-0539">Nucleus</keyword>
<comment type="function">
    <text evidence="3">Involved in nuclear export, actin cytoskeleton organization and vesicular transport.</text>
</comment>
<evidence type="ECO:0000313" key="6">
    <source>
        <dbReference type="Proteomes" id="UP001202479"/>
    </source>
</evidence>
<evidence type="ECO:0000313" key="5">
    <source>
        <dbReference type="EMBL" id="KAI3402948.2"/>
    </source>
</evidence>
<dbReference type="RefSeq" id="XP_049178695.1">
    <property type="nucleotide sequence ID" value="XM_049325615.1"/>
</dbReference>
<dbReference type="GO" id="GO:0015031">
    <property type="term" value="P:protein transport"/>
    <property type="evidence" value="ECO:0007669"/>
    <property type="project" value="UniProtKB-KW"/>
</dbReference>
<gene>
    <name evidence="5" type="ORF">KGF56_004200</name>
</gene>
<organism evidence="5 6">
    <name type="scientific">Candida oxycetoniae</name>
    <dbReference type="NCBI Taxonomy" id="497107"/>
    <lineage>
        <taxon>Eukaryota</taxon>
        <taxon>Fungi</taxon>
        <taxon>Dikarya</taxon>
        <taxon>Ascomycota</taxon>
        <taxon>Saccharomycotina</taxon>
        <taxon>Pichiomycetes</taxon>
        <taxon>Debaryomycetaceae</taxon>
        <taxon>Candida/Lodderomyces clade</taxon>
        <taxon>Candida</taxon>
    </lineage>
</organism>
<reference evidence="5" key="1">
    <citation type="journal article" date="2022" name="DNA Res.">
        <title>Genome analysis of five recently described species of the CUG-Ser clade uncovers Candida theae as a new hybrid lineage with pathogenic potential in the Candida parapsilosis species complex.</title>
        <authorList>
            <person name="Mixao V."/>
            <person name="Del Olmo V."/>
            <person name="Hegedusova E."/>
            <person name="Saus E."/>
            <person name="Pryszcz L."/>
            <person name="Cillingova A."/>
            <person name="Nosek J."/>
            <person name="Gabaldon T."/>
        </authorList>
    </citation>
    <scope>NUCLEOTIDE SEQUENCE</scope>
    <source>
        <strain evidence="5">CBS 10844</strain>
    </source>
</reference>
<evidence type="ECO:0000256" key="2">
    <source>
        <dbReference type="ARBA" id="ARBA00014649"/>
    </source>
</evidence>
<proteinExistence type="inferred from homology"/>
<keyword evidence="6" id="KW-1185">Reference proteome</keyword>
<comment type="subcellular location">
    <subcellularLocation>
        <location evidence="3">Nucleus</location>
    </subcellularLocation>
</comment>
<keyword evidence="3" id="KW-0653">Protein transport</keyword>
<keyword evidence="3" id="KW-0813">Transport</keyword>
<dbReference type="PANTHER" id="PTHR13261">
    <property type="entry name" value="BRCA2 AND CDKN1A INTERACTING PROTEIN"/>
    <property type="match status" value="1"/>
</dbReference>
<dbReference type="EMBL" id="JAHUZD010000139">
    <property type="protein sequence ID" value="KAI3402948.2"/>
    <property type="molecule type" value="Genomic_DNA"/>
</dbReference>
<name>A0AAI9WWG9_9ASCO</name>
<protein>
    <recommendedName>
        <fullName evidence="2 3">Protein BCP1</fullName>
    </recommendedName>
</protein>
<dbReference type="Pfam" id="PF13862">
    <property type="entry name" value="BCCIP"/>
    <property type="match status" value="1"/>
</dbReference>
<comment type="similarity">
    <text evidence="1 3">Belongs to the BCP1 family.</text>
</comment>
<dbReference type="PIRSF" id="PIRSF028983">
    <property type="entry name" value="BCP1"/>
    <property type="match status" value="1"/>
</dbReference>
<evidence type="ECO:0000256" key="4">
    <source>
        <dbReference type="SAM" id="MobiDB-lite"/>
    </source>
</evidence>
<dbReference type="PANTHER" id="PTHR13261:SF0">
    <property type="entry name" value="BRCA2 AND CDKN1A-INTERACTING PROTEIN"/>
    <property type="match status" value="1"/>
</dbReference>
<dbReference type="InterPro" id="IPR025602">
    <property type="entry name" value="BCP1_family"/>
</dbReference>